<dbReference type="EMBL" id="MRBO01000343">
    <property type="protein sequence ID" value="KAB2585353.1"/>
    <property type="molecule type" value="Genomic_DNA"/>
</dbReference>
<evidence type="ECO:0000313" key="1">
    <source>
        <dbReference type="EMBL" id="KAB2585353.1"/>
    </source>
</evidence>
<evidence type="ECO:0000313" key="2">
    <source>
        <dbReference type="Proteomes" id="UP000325576"/>
    </source>
</evidence>
<dbReference type="InterPro" id="IPR021243">
    <property type="entry name" value="DUF2804"/>
</dbReference>
<protein>
    <recommendedName>
        <fullName evidence="3">DUF2804 domain-containing protein</fullName>
    </recommendedName>
</protein>
<feature type="non-terminal residue" evidence="1">
    <location>
        <position position="91"/>
    </location>
</feature>
<dbReference type="Proteomes" id="UP000325576">
    <property type="component" value="Unassembled WGS sequence"/>
</dbReference>
<dbReference type="AlphaFoldDB" id="A0A5N5E5K4"/>
<dbReference type="PANTHER" id="PTHR35868">
    <property type="entry name" value="DUF2804 DOMAIN-CONTAINING PROTEIN-RELATED"/>
    <property type="match status" value="1"/>
</dbReference>
<comment type="caution">
    <text evidence="1">The sequence shown here is derived from an EMBL/GenBank/DDBJ whole genome shotgun (WGS) entry which is preliminary data.</text>
</comment>
<organism evidence="1 2">
    <name type="scientific">Rhodococcus erythropolis</name>
    <name type="common">Arthrobacter picolinophilus</name>
    <dbReference type="NCBI Taxonomy" id="1833"/>
    <lineage>
        <taxon>Bacteria</taxon>
        <taxon>Bacillati</taxon>
        <taxon>Actinomycetota</taxon>
        <taxon>Actinomycetes</taxon>
        <taxon>Mycobacteriales</taxon>
        <taxon>Nocardiaceae</taxon>
        <taxon>Rhodococcus</taxon>
        <taxon>Rhodococcus erythropolis group</taxon>
    </lineage>
</organism>
<evidence type="ECO:0008006" key="3">
    <source>
        <dbReference type="Google" id="ProtNLM"/>
    </source>
</evidence>
<dbReference type="PANTHER" id="PTHR35868:SF3">
    <property type="entry name" value="DUF2804 DOMAIN-CONTAINING PROTEIN"/>
    <property type="match status" value="1"/>
</dbReference>
<reference evidence="1 2" key="1">
    <citation type="journal article" date="2017" name="Poromechanics V (2013)">
        <title>Genomic Characterization of the Arsenic-Tolerant Actinobacterium, &lt;i&gt;Rhodococcus erythropolis&lt;/i&gt; S43.</title>
        <authorList>
            <person name="Retamal-Morales G."/>
            <person name="Mehnert M."/>
            <person name="Schwabe R."/>
            <person name="Tischler D."/>
            <person name="Schloemann M."/>
            <person name="Levican G.J."/>
        </authorList>
    </citation>
    <scope>NUCLEOTIDE SEQUENCE [LARGE SCALE GENOMIC DNA]</scope>
    <source>
        <strain evidence="1 2">S43</strain>
    </source>
</reference>
<gene>
    <name evidence="1" type="ORF">BS297_10925</name>
</gene>
<dbReference type="Pfam" id="PF10974">
    <property type="entry name" value="DUF2804"/>
    <property type="match status" value="1"/>
</dbReference>
<name>A0A5N5E5K4_RHOER</name>
<accession>A0A5N5E5K4</accession>
<sequence>MQTLMSPGPLLDDGGHLVETGWAPSEIRKYRRSAITAPKFRIKEWDYYCVLTADYGIALTVADNGYMGLLGVSWLDFRTPHEITENVMLPF</sequence>
<proteinExistence type="predicted"/>